<dbReference type="AlphaFoldDB" id="A0A0F9G6B5"/>
<organism evidence="1">
    <name type="scientific">marine sediment metagenome</name>
    <dbReference type="NCBI Taxonomy" id="412755"/>
    <lineage>
        <taxon>unclassified sequences</taxon>
        <taxon>metagenomes</taxon>
        <taxon>ecological metagenomes</taxon>
    </lineage>
</organism>
<evidence type="ECO:0000313" key="1">
    <source>
        <dbReference type="EMBL" id="KKL94248.1"/>
    </source>
</evidence>
<protein>
    <recommendedName>
        <fullName evidence="2">Outer membrane protein beta-barrel domain-containing protein</fullName>
    </recommendedName>
</protein>
<dbReference type="EMBL" id="LAZR01018975">
    <property type="protein sequence ID" value="KKL94248.1"/>
    <property type="molecule type" value="Genomic_DNA"/>
</dbReference>
<accession>A0A0F9G6B5</accession>
<proteinExistence type="predicted"/>
<comment type="caution">
    <text evidence="1">The sequence shown here is derived from an EMBL/GenBank/DDBJ whole genome shotgun (WGS) entry which is preliminary data.</text>
</comment>
<gene>
    <name evidence="1" type="ORF">LCGC14_1866580</name>
</gene>
<sequence length="147" mass="16716">MHLVVLILLLFLSVTKVNKSSITNVGWHYGPSVYFETPLLTYTDPELTASIRANVNFADDRYLNYYYGIAPQDSRAQRNEFNNQSGYAGADLSFGINFDTKKYWLGGFVKYHHLADSKQQQSPLVKKNSNVSLGFGIAWKFYTQQGN</sequence>
<dbReference type="InterPro" id="IPR010583">
    <property type="entry name" value="MipA"/>
</dbReference>
<dbReference type="Pfam" id="PF06629">
    <property type="entry name" value="MipA"/>
    <property type="match status" value="1"/>
</dbReference>
<name>A0A0F9G6B5_9ZZZZ</name>
<reference evidence="1" key="1">
    <citation type="journal article" date="2015" name="Nature">
        <title>Complex archaea that bridge the gap between prokaryotes and eukaryotes.</title>
        <authorList>
            <person name="Spang A."/>
            <person name="Saw J.H."/>
            <person name="Jorgensen S.L."/>
            <person name="Zaremba-Niedzwiedzka K."/>
            <person name="Martijn J."/>
            <person name="Lind A.E."/>
            <person name="van Eijk R."/>
            <person name="Schleper C."/>
            <person name="Guy L."/>
            <person name="Ettema T.J."/>
        </authorList>
    </citation>
    <scope>NUCLEOTIDE SEQUENCE</scope>
</reference>
<evidence type="ECO:0008006" key="2">
    <source>
        <dbReference type="Google" id="ProtNLM"/>
    </source>
</evidence>